<dbReference type="Proteomes" id="UP000003082">
    <property type="component" value="Unassembled WGS sequence"/>
</dbReference>
<organism evidence="2 3">
    <name type="scientific">Campylobacter rectus RM3267</name>
    <dbReference type="NCBI Taxonomy" id="553218"/>
    <lineage>
        <taxon>Bacteria</taxon>
        <taxon>Pseudomonadati</taxon>
        <taxon>Campylobacterota</taxon>
        <taxon>Epsilonproteobacteria</taxon>
        <taxon>Campylobacterales</taxon>
        <taxon>Campylobacteraceae</taxon>
        <taxon>Campylobacter</taxon>
    </lineage>
</organism>
<evidence type="ECO:0000313" key="2">
    <source>
        <dbReference type="EMBL" id="EEF13148.1"/>
    </source>
</evidence>
<comment type="caution">
    <text evidence="2">The sequence shown here is derived from an EMBL/GenBank/DDBJ whole genome shotgun (WGS) entry which is preliminary data.</text>
</comment>
<reference evidence="2 3" key="1">
    <citation type="submission" date="2008-08" db="EMBL/GenBank/DDBJ databases">
        <authorList>
            <person name="Madupu R."/>
            <person name="Durkin A.S."/>
            <person name="Torralba M."/>
            <person name="Methe B."/>
            <person name="Sutton G.G."/>
            <person name="Strausberg R.L."/>
            <person name="Nelson K.E."/>
        </authorList>
    </citation>
    <scope>NUCLEOTIDE SEQUENCE [LARGE SCALE GENOMIC DNA]</scope>
    <source>
        <strain evidence="2 3">RM3267</strain>
    </source>
</reference>
<sequence>MKTLSLISNAFLKTAMTLADTALSYRLFYILRLLYMVKQAIFKRNLMLA</sequence>
<feature type="transmembrane region" description="Helical" evidence="1">
    <location>
        <begin position="15"/>
        <end position="35"/>
    </location>
</feature>
<keyword evidence="1" id="KW-0472">Membrane</keyword>
<keyword evidence="3" id="KW-1185">Reference proteome</keyword>
<accession>B9D4C1</accession>
<dbReference type="EMBL" id="ACFU01000026">
    <property type="protein sequence ID" value="EEF13148.1"/>
    <property type="molecule type" value="Genomic_DNA"/>
</dbReference>
<name>B9D4C1_CAMRE</name>
<keyword evidence="1" id="KW-0812">Transmembrane</keyword>
<dbReference type="AlphaFoldDB" id="B9D4C1"/>
<proteinExistence type="predicted"/>
<dbReference type="RefSeq" id="WP_004320603.1">
    <property type="nucleotide sequence ID" value="NZ_ACFU01000026.1"/>
</dbReference>
<evidence type="ECO:0000256" key="1">
    <source>
        <dbReference type="SAM" id="Phobius"/>
    </source>
</evidence>
<protein>
    <submittedName>
        <fullName evidence="2">Uncharacterized protein</fullName>
    </submittedName>
</protein>
<evidence type="ECO:0000313" key="3">
    <source>
        <dbReference type="Proteomes" id="UP000003082"/>
    </source>
</evidence>
<keyword evidence="1" id="KW-1133">Transmembrane helix</keyword>
<gene>
    <name evidence="2" type="ORF">CAMRE0001_2117</name>
</gene>